<dbReference type="InterPro" id="IPR000719">
    <property type="entry name" value="Prot_kinase_dom"/>
</dbReference>
<evidence type="ECO:0000259" key="6">
    <source>
        <dbReference type="PROSITE" id="PS50011"/>
    </source>
</evidence>
<evidence type="ECO:0000256" key="5">
    <source>
        <dbReference type="ARBA" id="ARBA00022840"/>
    </source>
</evidence>
<dbReference type="Gene3D" id="1.10.510.10">
    <property type="entry name" value="Transferase(Phosphotransferase) domain 1"/>
    <property type="match status" value="1"/>
</dbReference>
<dbReference type="HOGENOM" id="CLU_000288_81_13_1"/>
<keyword evidence="3" id="KW-0547">Nucleotide-binding</keyword>
<keyword evidence="8" id="KW-1185">Reference proteome</keyword>
<keyword evidence="2" id="KW-0808">Transferase</keyword>
<dbReference type="AlphaFoldDB" id="A0A0C9V7L1"/>
<gene>
    <name evidence="7" type="ORF">M422DRAFT_783172</name>
</gene>
<organism evidence="7 8">
    <name type="scientific">Sphaerobolus stellatus (strain SS14)</name>
    <dbReference type="NCBI Taxonomy" id="990650"/>
    <lineage>
        <taxon>Eukaryota</taxon>
        <taxon>Fungi</taxon>
        <taxon>Dikarya</taxon>
        <taxon>Basidiomycota</taxon>
        <taxon>Agaricomycotina</taxon>
        <taxon>Agaricomycetes</taxon>
        <taxon>Phallomycetidae</taxon>
        <taxon>Geastrales</taxon>
        <taxon>Sphaerobolaceae</taxon>
        <taxon>Sphaerobolus</taxon>
    </lineage>
</organism>
<dbReference type="Pfam" id="PF00069">
    <property type="entry name" value="Pkinase"/>
    <property type="match status" value="1"/>
</dbReference>
<dbReference type="GO" id="GO:0005634">
    <property type="term" value="C:nucleus"/>
    <property type="evidence" value="ECO:0007669"/>
    <property type="project" value="TreeGrafter"/>
</dbReference>
<keyword evidence="5" id="KW-0067">ATP-binding</keyword>
<name>A0A0C9V7L1_SPHS4</name>
<reference evidence="7 8" key="1">
    <citation type="submission" date="2014-06" db="EMBL/GenBank/DDBJ databases">
        <title>Evolutionary Origins and Diversification of the Mycorrhizal Mutualists.</title>
        <authorList>
            <consortium name="DOE Joint Genome Institute"/>
            <consortium name="Mycorrhizal Genomics Consortium"/>
            <person name="Kohler A."/>
            <person name="Kuo A."/>
            <person name="Nagy L.G."/>
            <person name="Floudas D."/>
            <person name="Copeland A."/>
            <person name="Barry K.W."/>
            <person name="Cichocki N."/>
            <person name="Veneault-Fourrey C."/>
            <person name="LaButti K."/>
            <person name="Lindquist E.A."/>
            <person name="Lipzen A."/>
            <person name="Lundell T."/>
            <person name="Morin E."/>
            <person name="Murat C."/>
            <person name="Riley R."/>
            <person name="Ohm R."/>
            <person name="Sun H."/>
            <person name="Tunlid A."/>
            <person name="Henrissat B."/>
            <person name="Grigoriev I.V."/>
            <person name="Hibbett D.S."/>
            <person name="Martin F."/>
        </authorList>
    </citation>
    <scope>NUCLEOTIDE SEQUENCE [LARGE SCALE GENOMIC DNA]</scope>
    <source>
        <strain evidence="7 8">SS14</strain>
    </source>
</reference>
<dbReference type="OrthoDB" id="5979581at2759"/>
<evidence type="ECO:0000313" key="8">
    <source>
        <dbReference type="Proteomes" id="UP000054279"/>
    </source>
</evidence>
<dbReference type="PANTHER" id="PTHR45646:SF11">
    <property type="entry name" value="SERINE_THREONINE-PROTEIN KINASE DOA"/>
    <property type="match status" value="1"/>
</dbReference>
<sequence>MPTSKKIHQRDLWIRKPLLSLKNQLGFQPPKVLAIWKWILVIPLGQKCDIRLSENLGLVDHLWFWMAYDNGSTQESTARKYVVAKILTALATRMSEQGSILEKTISAQLANPLISRGEPCVPARPSRKQVYCLSPYDSFVQTNPVASENHLCFLLNPAGPNLNAIRHRFPEAKVPLPLVKRIVTDAVSALYYLHRTADVAHIDLKADNILLESTLTDAEITVIIQSDPPQYYPVMKGKIMLADYSHVQMSTFNITPRITNYISPEPLRAPVTVLGIEWGEGIDIWALGCLVSNS</sequence>
<feature type="domain" description="Protein kinase" evidence="6">
    <location>
        <begin position="50"/>
        <end position="294"/>
    </location>
</feature>
<dbReference type="PROSITE" id="PS00108">
    <property type="entry name" value="PROTEIN_KINASE_ST"/>
    <property type="match status" value="1"/>
</dbReference>
<dbReference type="GO" id="GO:0004674">
    <property type="term" value="F:protein serine/threonine kinase activity"/>
    <property type="evidence" value="ECO:0007669"/>
    <property type="project" value="UniProtKB-KW"/>
</dbReference>
<evidence type="ECO:0000256" key="4">
    <source>
        <dbReference type="ARBA" id="ARBA00022777"/>
    </source>
</evidence>
<evidence type="ECO:0000256" key="2">
    <source>
        <dbReference type="ARBA" id="ARBA00022679"/>
    </source>
</evidence>
<dbReference type="Proteomes" id="UP000054279">
    <property type="component" value="Unassembled WGS sequence"/>
</dbReference>
<dbReference type="InterPro" id="IPR051175">
    <property type="entry name" value="CLK_kinases"/>
</dbReference>
<dbReference type="InterPro" id="IPR008271">
    <property type="entry name" value="Ser/Thr_kinase_AS"/>
</dbReference>
<evidence type="ECO:0000256" key="1">
    <source>
        <dbReference type="ARBA" id="ARBA00022527"/>
    </source>
</evidence>
<keyword evidence="4" id="KW-0418">Kinase</keyword>
<dbReference type="SUPFAM" id="SSF56112">
    <property type="entry name" value="Protein kinase-like (PK-like)"/>
    <property type="match status" value="1"/>
</dbReference>
<evidence type="ECO:0000313" key="7">
    <source>
        <dbReference type="EMBL" id="KIJ33385.1"/>
    </source>
</evidence>
<keyword evidence="1" id="KW-0723">Serine/threonine-protein kinase</keyword>
<dbReference type="PROSITE" id="PS50011">
    <property type="entry name" value="PROTEIN_KINASE_DOM"/>
    <property type="match status" value="1"/>
</dbReference>
<dbReference type="EMBL" id="KN837213">
    <property type="protein sequence ID" value="KIJ33385.1"/>
    <property type="molecule type" value="Genomic_DNA"/>
</dbReference>
<dbReference type="Gene3D" id="3.30.200.20">
    <property type="entry name" value="Phosphorylase Kinase, domain 1"/>
    <property type="match status" value="1"/>
</dbReference>
<dbReference type="PANTHER" id="PTHR45646">
    <property type="entry name" value="SERINE/THREONINE-PROTEIN KINASE DOA-RELATED"/>
    <property type="match status" value="1"/>
</dbReference>
<evidence type="ECO:0000256" key="3">
    <source>
        <dbReference type="ARBA" id="ARBA00022741"/>
    </source>
</evidence>
<accession>A0A0C9V7L1</accession>
<proteinExistence type="predicted"/>
<protein>
    <recommendedName>
        <fullName evidence="6">Protein kinase domain-containing protein</fullName>
    </recommendedName>
</protein>
<dbReference type="InterPro" id="IPR011009">
    <property type="entry name" value="Kinase-like_dom_sf"/>
</dbReference>
<dbReference type="GO" id="GO:0005524">
    <property type="term" value="F:ATP binding"/>
    <property type="evidence" value="ECO:0007669"/>
    <property type="project" value="UniProtKB-KW"/>
</dbReference>